<dbReference type="PANTHER" id="PTHR15741:SF27">
    <property type="entry name" value="TRANSCRIPTION FACTOR AP-4"/>
    <property type="match status" value="1"/>
</dbReference>
<evidence type="ECO:0000256" key="3">
    <source>
        <dbReference type="ARBA" id="ARBA00023125"/>
    </source>
</evidence>
<keyword evidence="5" id="KW-0539">Nucleus</keyword>
<dbReference type="GO" id="GO:0005634">
    <property type="term" value="C:nucleus"/>
    <property type="evidence" value="ECO:0007669"/>
    <property type="project" value="UniProtKB-SubCell"/>
</dbReference>
<evidence type="ECO:0000256" key="2">
    <source>
        <dbReference type="ARBA" id="ARBA00023015"/>
    </source>
</evidence>
<accession>A0A4E0S268</accession>
<feature type="compositionally biased region" description="Basic and acidic residues" evidence="6">
    <location>
        <begin position="30"/>
        <end position="39"/>
    </location>
</feature>
<gene>
    <name evidence="8" type="ORF">D915_001653</name>
</gene>
<dbReference type="GO" id="GO:0000981">
    <property type="term" value="F:DNA-binding transcription factor activity, RNA polymerase II-specific"/>
    <property type="evidence" value="ECO:0007669"/>
    <property type="project" value="TreeGrafter"/>
</dbReference>
<dbReference type="Gene3D" id="4.10.280.10">
    <property type="entry name" value="Helix-loop-helix DNA-binding domain"/>
    <property type="match status" value="1"/>
</dbReference>
<dbReference type="AlphaFoldDB" id="A0A4E0S268"/>
<feature type="compositionally biased region" description="Basic residues" evidence="6">
    <location>
        <begin position="152"/>
        <end position="161"/>
    </location>
</feature>
<keyword evidence="3" id="KW-0238">DNA-binding</keyword>
<evidence type="ECO:0000256" key="4">
    <source>
        <dbReference type="ARBA" id="ARBA00023163"/>
    </source>
</evidence>
<dbReference type="SUPFAM" id="SSF47459">
    <property type="entry name" value="HLH, helix-loop-helix DNA-binding domain"/>
    <property type="match status" value="1"/>
</dbReference>
<keyword evidence="2" id="KW-0805">Transcription regulation</keyword>
<evidence type="ECO:0000256" key="5">
    <source>
        <dbReference type="ARBA" id="ARBA00023242"/>
    </source>
</evidence>
<dbReference type="InterPro" id="IPR052207">
    <property type="entry name" value="Max-like/E-box_TFs"/>
</dbReference>
<dbReference type="PANTHER" id="PTHR15741">
    <property type="entry name" value="BASIC HELIX-LOOP-HELIX ZIP TRANSCRIPTION FACTOR"/>
    <property type="match status" value="1"/>
</dbReference>
<evidence type="ECO:0000256" key="1">
    <source>
        <dbReference type="ARBA" id="ARBA00004123"/>
    </source>
</evidence>
<dbReference type="EMBL" id="JXXN02000473">
    <property type="protein sequence ID" value="THD27272.1"/>
    <property type="molecule type" value="Genomic_DNA"/>
</dbReference>
<feature type="region of interest" description="Disordered" evidence="6">
    <location>
        <begin position="1"/>
        <end position="39"/>
    </location>
</feature>
<dbReference type="InterPro" id="IPR036638">
    <property type="entry name" value="HLH_DNA-bd_sf"/>
</dbReference>
<evidence type="ECO:0000313" key="9">
    <source>
        <dbReference type="Proteomes" id="UP000230066"/>
    </source>
</evidence>
<dbReference type="PROSITE" id="PS50888">
    <property type="entry name" value="BHLH"/>
    <property type="match status" value="1"/>
</dbReference>
<sequence length="345" mass="38547">MEKRRSHIEYSPDACDKSKKSLLNDSSGSHGHDHLEQEKRVRREIANSNERRRMQSINAGFDSLRILLPPMQDGEKMSKVGVFLHLVFSVQATILQLTAEYINNLVHRVNLLEHEIAAYRQSSGIQPSTVIPEFSLNLPPPRKRRLEEQRKRTTGVRSRRRRADVIVPPEINRQDFLHCSPTSADTHQTSPSNSFIGSVSVSPTSPLPESGSSTSARLEHLVMAIEQIEGGRALNVSPEDESHDESFSTGDQSPPLPSEACWQSPQESYHGCVYSDGNPSLKPLNHFPDVLMLTPVHDVSAVCPVTEADSQISNPTDFPVASKFLNRPIPHKYLHRPQVVVNSSH</sequence>
<comment type="caution">
    <text evidence="8">The sequence shown here is derived from an EMBL/GenBank/DDBJ whole genome shotgun (WGS) entry which is preliminary data.</text>
</comment>
<feature type="compositionally biased region" description="Basic and acidic residues" evidence="6">
    <location>
        <begin position="1"/>
        <end position="19"/>
    </location>
</feature>
<dbReference type="GO" id="GO:0046983">
    <property type="term" value="F:protein dimerization activity"/>
    <property type="evidence" value="ECO:0007669"/>
    <property type="project" value="InterPro"/>
</dbReference>
<proteinExistence type="predicted"/>
<keyword evidence="9" id="KW-1185">Reference proteome</keyword>
<dbReference type="SMART" id="SM00353">
    <property type="entry name" value="HLH"/>
    <property type="match status" value="1"/>
</dbReference>
<name>A0A4E0S268_FASHE</name>
<evidence type="ECO:0000256" key="6">
    <source>
        <dbReference type="SAM" id="MobiDB-lite"/>
    </source>
</evidence>
<keyword evidence="4" id="KW-0804">Transcription</keyword>
<dbReference type="Pfam" id="PF00010">
    <property type="entry name" value="HLH"/>
    <property type="match status" value="1"/>
</dbReference>
<dbReference type="CDD" id="cd11419">
    <property type="entry name" value="bHLHzip_TFAP4"/>
    <property type="match status" value="1"/>
</dbReference>
<dbReference type="Proteomes" id="UP000230066">
    <property type="component" value="Unassembled WGS sequence"/>
</dbReference>
<dbReference type="GO" id="GO:0000978">
    <property type="term" value="F:RNA polymerase II cis-regulatory region sequence-specific DNA binding"/>
    <property type="evidence" value="ECO:0007669"/>
    <property type="project" value="TreeGrafter"/>
</dbReference>
<reference evidence="8" key="1">
    <citation type="submission" date="2019-03" db="EMBL/GenBank/DDBJ databases">
        <title>Improved annotation for the trematode Fasciola hepatica.</title>
        <authorList>
            <person name="Choi Y.-J."/>
            <person name="Martin J."/>
            <person name="Mitreva M."/>
        </authorList>
    </citation>
    <scope>NUCLEOTIDE SEQUENCE [LARGE SCALE GENOMIC DNA]</scope>
</reference>
<evidence type="ECO:0000313" key="8">
    <source>
        <dbReference type="EMBL" id="THD27272.1"/>
    </source>
</evidence>
<feature type="domain" description="BHLH" evidence="7">
    <location>
        <begin position="41"/>
        <end position="105"/>
    </location>
</feature>
<dbReference type="InterPro" id="IPR011598">
    <property type="entry name" value="bHLH_dom"/>
</dbReference>
<comment type="subcellular location">
    <subcellularLocation>
        <location evidence="1">Nucleus</location>
    </subcellularLocation>
</comment>
<protein>
    <submittedName>
        <fullName evidence="8">Transcription factor AP-4</fullName>
    </submittedName>
</protein>
<feature type="compositionally biased region" description="Polar residues" evidence="6">
    <location>
        <begin position="180"/>
        <end position="204"/>
    </location>
</feature>
<feature type="region of interest" description="Disordered" evidence="6">
    <location>
        <begin position="176"/>
        <end position="214"/>
    </location>
</feature>
<organism evidence="8 9">
    <name type="scientific">Fasciola hepatica</name>
    <name type="common">Liver fluke</name>
    <dbReference type="NCBI Taxonomy" id="6192"/>
    <lineage>
        <taxon>Eukaryota</taxon>
        <taxon>Metazoa</taxon>
        <taxon>Spiralia</taxon>
        <taxon>Lophotrochozoa</taxon>
        <taxon>Platyhelminthes</taxon>
        <taxon>Trematoda</taxon>
        <taxon>Digenea</taxon>
        <taxon>Plagiorchiida</taxon>
        <taxon>Echinostomata</taxon>
        <taxon>Echinostomatoidea</taxon>
        <taxon>Fasciolidae</taxon>
        <taxon>Fasciola</taxon>
    </lineage>
</organism>
<evidence type="ECO:0000259" key="7">
    <source>
        <dbReference type="PROSITE" id="PS50888"/>
    </source>
</evidence>
<feature type="region of interest" description="Disordered" evidence="6">
    <location>
        <begin position="130"/>
        <end position="161"/>
    </location>
</feature>
<feature type="region of interest" description="Disordered" evidence="6">
    <location>
        <begin position="235"/>
        <end position="263"/>
    </location>
</feature>